<gene>
    <name evidence="2" type="ORF">GSOID_T00032117001</name>
</gene>
<feature type="region of interest" description="Disordered" evidence="1">
    <location>
        <begin position="1"/>
        <end position="56"/>
    </location>
</feature>
<accession>E4YB33</accession>
<reference evidence="2" key="1">
    <citation type="journal article" date="2010" name="Science">
        <title>Plasticity of animal genome architecture unmasked by rapid evolution of a pelagic tunicate.</title>
        <authorList>
            <person name="Denoeud F."/>
            <person name="Henriet S."/>
            <person name="Mungpakdee S."/>
            <person name="Aury J.M."/>
            <person name="Da Silva C."/>
            <person name="Brinkmann H."/>
            <person name="Mikhaleva J."/>
            <person name="Olsen L.C."/>
            <person name="Jubin C."/>
            <person name="Canestro C."/>
            <person name="Bouquet J.M."/>
            <person name="Danks G."/>
            <person name="Poulain J."/>
            <person name="Campsteijn C."/>
            <person name="Adamski M."/>
            <person name="Cross I."/>
            <person name="Yadetie F."/>
            <person name="Muffato M."/>
            <person name="Louis A."/>
            <person name="Butcher S."/>
            <person name="Tsagkogeorga G."/>
            <person name="Konrad A."/>
            <person name="Singh S."/>
            <person name="Jensen M.F."/>
            <person name="Cong E.H."/>
            <person name="Eikeseth-Otteraa H."/>
            <person name="Noel B."/>
            <person name="Anthouard V."/>
            <person name="Porcel B.M."/>
            <person name="Kachouri-Lafond R."/>
            <person name="Nishino A."/>
            <person name="Ugolini M."/>
            <person name="Chourrout P."/>
            <person name="Nishida H."/>
            <person name="Aasland R."/>
            <person name="Huzurbazar S."/>
            <person name="Westhof E."/>
            <person name="Delsuc F."/>
            <person name="Lehrach H."/>
            <person name="Reinhardt R."/>
            <person name="Weissenbach J."/>
            <person name="Roy S.W."/>
            <person name="Artiguenave F."/>
            <person name="Postlethwait J.H."/>
            <person name="Manak J.R."/>
            <person name="Thompson E.M."/>
            <person name="Jaillon O."/>
            <person name="Du Pasquier L."/>
            <person name="Boudinot P."/>
            <person name="Liberles D.A."/>
            <person name="Volff J.N."/>
            <person name="Philippe H."/>
            <person name="Lenhard B."/>
            <person name="Roest Crollius H."/>
            <person name="Wincker P."/>
            <person name="Chourrout D."/>
        </authorList>
    </citation>
    <scope>NUCLEOTIDE SEQUENCE [LARGE SCALE GENOMIC DNA]</scope>
</reference>
<evidence type="ECO:0000256" key="1">
    <source>
        <dbReference type="SAM" id="MobiDB-lite"/>
    </source>
</evidence>
<feature type="compositionally biased region" description="Basic and acidic residues" evidence="1">
    <location>
        <begin position="22"/>
        <end position="56"/>
    </location>
</feature>
<name>E4YB33_OIKDI</name>
<proteinExistence type="predicted"/>
<dbReference type="EMBL" id="FN654370">
    <property type="protein sequence ID" value="CBY32770.1"/>
    <property type="molecule type" value="Genomic_DNA"/>
</dbReference>
<evidence type="ECO:0000313" key="2">
    <source>
        <dbReference type="EMBL" id="CBY32770.1"/>
    </source>
</evidence>
<feature type="compositionally biased region" description="Polar residues" evidence="1">
    <location>
        <begin position="8"/>
        <end position="17"/>
    </location>
</feature>
<protein>
    <submittedName>
        <fullName evidence="2">Uncharacterized protein</fullName>
    </submittedName>
</protein>
<organism evidence="2">
    <name type="scientific">Oikopleura dioica</name>
    <name type="common">Tunicate</name>
    <dbReference type="NCBI Taxonomy" id="34765"/>
    <lineage>
        <taxon>Eukaryota</taxon>
        <taxon>Metazoa</taxon>
        <taxon>Chordata</taxon>
        <taxon>Tunicata</taxon>
        <taxon>Appendicularia</taxon>
        <taxon>Copelata</taxon>
        <taxon>Oikopleuridae</taxon>
        <taxon>Oikopleura</taxon>
    </lineage>
</organism>
<dbReference type="Proteomes" id="UP000011014">
    <property type="component" value="Unassembled WGS sequence"/>
</dbReference>
<dbReference type="AlphaFoldDB" id="E4YB33"/>
<sequence>MIEEKNWQDNTEFNQSIAFPDGGDKESIRSQKPSLGHEEKKSSISSTAKHETDGITRKKDKIKVDDSELLFFGNTSIRKKKRSLTNYNENKKSSKNDKTDNKKAFVMSCSRSGQKFVSKTEVKTKKRISMRINKGLAITQAFTKRVDISNITRKNPEDLLALVRQSVEKSELVSIKDFNFAVFPATTTNIRHFSLLCDENQSFTVQVGSPFTQAVLMNESSELGEKDFINLTISQNVNKINEEDAVLILQETAAALETH</sequence>